<dbReference type="InterPro" id="IPR050620">
    <property type="entry name" value="Thioredoxin_H-type-like"/>
</dbReference>
<dbReference type="PANTHER" id="PTHR10438">
    <property type="entry name" value="THIOREDOXIN"/>
    <property type="match status" value="1"/>
</dbReference>
<dbReference type="CDD" id="cd02947">
    <property type="entry name" value="TRX_family"/>
    <property type="match status" value="1"/>
</dbReference>
<dbReference type="AlphaFoldDB" id="A0A8S0VRV9"/>
<name>A0A8S0VRV9_CYCAE</name>
<accession>A0A8S0VRV9</accession>
<protein>
    <recommendedName>
        <fullName evidence="1">Thioredoxin domain-containing protein</fullName>
    </recommendedName>
</protein>
<dbReference type="InterPro" id="IPR013766">
    <property type="entry name" value="Thioredoxin_domain"/>
</dbReference>
<dbReference type="EMBL" id="CACVBS010000046">
    <property type="protein sequence ID" value="CAA7264969.1"/>
    <property type="molecule type" value="Genomic_DNA"/>
</dbReference>
<dbReference type="PANTHER" id="PTHR10438:SF468">
    <property type="entry name" value="THIOREDOXIN-1-RELATED"/>
    <property type="match status" value="1"/>
</dbReference>
<feature type="domain" description="Thioredoxin" evidence="1">
    <location>
        <begin position="1"/>
        <end position="109"/>
    </location>
</feature>
<evidence type="ECO:0000313" key="3">
    <source>
        <dbReference type="Proteomes" id="UP000467700"/>
    </source>
</evidence>
<dbReference type="OrthoDB" id="2121326at2759"/>
<evidence type="ECO:0000313" key="2">
    <source>
        <dbReference type="EMBL" id="CAA7264969.1"/>
    </source>
</evidence>
<proteinExistence type="predicted"/>
<organism evidence="2 3">
    <name type="scientific">Cyclocybe aegerita</name>
    <name type="common">Black poplar mushroom</name>
    <name type="synonym">Agrocybe aegerita</name>
    <dbReference type="NCBI Taxonomy" id="1973307"/>
    <lineage>
        <taxon>Eukaryota</taxon>
        <taxon>Fungi</taxon>
        <taxon>Dikarya</taxon>
        <taxon>Basidiomycota</taxon>
        <taxon>Agaricomycotina</taxon>
        <taxon>Agaricomycetes</taxon>
        <taxon>Agaricomycetidae</taxon>
        <taxon>Agaricales</taxon>
        <taxon>Agaricineae</taxon>
        <taxon>Bolbitiaceae</taxon>
        <taxon>Cyclocybe</taxon>
    </lineage>
</organism>
<evidence type="ECO:0000259" key="1">
    <source>
        <dbReference type="PROSITE" id="PS51352"/>
    </source>
</evidence>
<dbReference type="SUPFAM" id="SSF52833">
    <property type="entry name" value="Thioredoxin-like"/>
    <property type="match status" value="1"/>
</dbReference>
<dbReference type="PROSITE" id="PS51352">
    <property type="entry name" value="THIOREDOXIN_2"/>
    <property type="match status" value="1"/>
</dbReference>
<keyword evidence="3" id="KW-1185">Reference proteome</keyword>
<sequence length="111" mass="13076">MPVWTMTEVAQYKEITSRYPVVVMFCCESWSPTCQQMIPLFNQYADDPEFAKIWFYKIDCDVQPDISHYCNIVKLPTFFFFKNGQKTDTLVGSHLYSHALLKLLRKHNAAR</sequence>
<dbReference type="Pfam" id="PF00085">
    <property type="entry name" value="Thioredoxin"/>
    <property type="match status" value="1"/>
</dbReference>
<dbReference type="Gene3D" id="3.40.30.10">
    <property type="entry name" value="Glutaredoxin"/>
    <property type="match status" value="1"/>
</dbReference>
<reference evidence="2 3" key="1">
    <citation type="submission" date="2020-01" db="EMBL/GenBank/DDBJ databases">
        <authorList>
            <person name="Gupta K D."/>
        </authorList>
    </citation>
    <scope>NUCLEOTIDE SEQUENCE [LARGE SCALE GENOMIC DNA]</scope>
</reference>
<dbReference type="Proteomes" id="UP000467700">
    <property type="component" value="Unassembled WGS sequence"/>
</dbReference>
<comment type="caution">
    <text evidence="2">The sequence shown here is derived from an EMBL/GenBank/DDBJ whole genome shotgun (WGS) entry which is preliminary data.</text>
</comment>
<dbReference type="InterPro" id="IPR036249">
    <property type="entry name" value="Thioredoxin-like_sf"/>
</dbReference>
<gene>
    <name evidence="2" type="ORF">AAE3_LOCUS7140</name>
</gene>